<evidence type="ECO:0000259" key="2">
    <source>
        <dbReference type="PROSITE" id="PS50853"/>
    </source>
</evidence>
<dbReference type="InterPro" id="IPR003961">
    <property type="entry name" value="FN3_dom"/>
</dbReference>
<comment type="caution">
    <text evidence="3">The sequence shown here is derived from an EMBL/GenBank/DDBJ whole genome shotgun (WGS) entry which is preliminary data.</text>
</comment>
<dbReference type="SMART" id="SM00060">
    <property type="entry name" value="FN3"/>
    <property type="match status" value="2"/>
</dbReference>
<name>A0AAD7RDD1_9TELE</name>
<dbReference type="SUPFAM" id="SSF49265">
    <property type="entry name" value="Fibronectin type III"/>
    <property type="match status" value="2"/>
</dbReference>
<organism evidence="3 4">
    <name type="scientific">Aldrovandia affinis</name>
    <dbReference type="NCBI Taxonomy" id="143900"/>
    <lineage>
        <taxon>Eukaryota</taxon>
        <taxon>Metazoa</taxon>
        <taxon>Chordata</taxon>
        <taxon>Craniata</taxon>
        <taxon>Vertebrata</taxon>
        <taxon>Euteleostomi</taxon>
        <taxon>Actinopterygii</taxon>
        <taxon>Neopterygii</taxon>
        <taxon>Teleostei</taxon>
        <taxon>Notacanthiformes</taxon>
        <taxon>Halosauridae</taxon>
        <taxon>Aldrovandia</taxon>
    </lineage>
</organism>
<keyword evidence="4" id="KW-1185">Reference proteome</keyword>
<dbReference type="EMBL" id="JAINUG010000327">
    <property type="protein sequence ID" value="KAJ8378196.1"/>
    <property type="molecule type" value="Genomic_DNA"/>
</dbReference>
<feature type="domain" description="Fibronectin type-III" evidence="2">
    <location>
        <begin position="74"/>
        <end position="167"/>
    </location>
</feature>
<gene>
    <name evidence="3" type="ORF">AAFF_G00244840</name>
</gene>
<dbReference type="InterPro" id="IPR050991">
    <property type="entry name" value="ECM_Regulatory_Proteins"/>
</dbReference>
<evidence type="ECO:0000313" key="3">
    <source>
        <dbReference type="EMBL" id="KAJ8378196.1"/>
    </source>
</evidence>
<dbReference type="CDD" id="cd00063">
    <property type="entry name" value="FN3"/>
    <property type="match status" value="2"/>
</dbReference>
<dbReference type="InterPro" id="IPR036465">
    <property type="entry name" value="vWFA_dom_sf"/>
</dbReference>
<feature type="non-terminal residue" evidence="3">
    <location>
        <position position="1"/>
    </location>
</feature>
<dbReference type="FunFam" id="2.60.40.10:FF:000480">
    <property type="entry name" value="Collagen, type XII, alpha 1"/>
    <property type="match status" value="1"/>
</dbReference>
<dbReference type="Pfam" id="PF00041">
    <property type="entry name" value="fn3"/>
    <property type="match status" value="2"/>
</dbReference>
<dbReference type="Proteomes" id="UP001221898">
    <property type="component" value="Unassembled WGS sequence"/>
</dbReference>
<proteinExistence type="predicted"/>
<sequence length="301" mass="33059">RSRAHRWVKNADEAELRQIASEPLELNVYNVNDFPLLSKLVGRLVRILCGKIEDRGKAKRMERPTPDPALSYPSPTDFSFSDLGSREVRLSWSAPPRAVVQYRVVYHSSEGQSPQEVLVNGTDFSVMLRGLSSQTQYHLSIFPVYEDNVGPALRGTVTTLPLGTPEALEVTPSSPGSLRVRWGPAPGATQYMALYSALRHGEPEDAKEVKFPADQTDIELGGLMPETDYSVTLYALYDEDSSDPITAIATTCPLPPPLSLQFPLVSHSMVRVSWVPGSVDVPGHQVTYSTNHGTRSPTTAN</sequence>
<accession>A0AAD7RDD1</accession>
<dbReference type="PROSITE" id="PS50853">
    <property type="entry name" value="FN3"/>
    <property type="match status" value="1"/>
</dbReference>
<dbReference type="FunFam" id="2.60.40.10:FF:000234">
    <property type="entry name" value="Collagen, type XII, alpha 1"/>
    <property type="match status" value="1"/>
</dbReference>
<feature type="non-terminal residue" evidence="3">
    <location>
        <position position="301"/>
    </location>
</feature>
<keyword evidence="1" id="KW-0677">Repeat</keyword>
<dbReference type="AlphaFoldDB" id="A0AAD7RDD1"/>
<dbReference type="InterPro" id="IPR013783">
    <property type="entry name" value="Ig-like_fold"/>
</dbReference>
<evidence type="ECO:0000313" key="4">
    <source>
        <dbReference type="Proteomes" id="UP001221898"/>
    </source>
</evidence>
<dbReference type="Gene3D" id="2.60.40.10">
    <property type="entry name" value="Immunoglobulins"/>
    <property type="match status" value="2"/>
</dbReference>
<dbReference type="PANTHER" id="PTHR46708">
    <property type="entry name" value="TENASCIN"/>
    <property type="match status" value="1"/>
</dbReference>
<reference evidence="3" key="1">
    <citation type="journal article" date="2023" name="Science">
        <title>Genome structures resolve the early diversification of teleost fishes.</title>
        <authorList>
            <person name="Parey E."/>
            <person name="Louis A."/>
            <person name="Montfort J."/>
            <person name="Bouchez O."/>
            <person name="Roques C."/>
            <person name="Iampietro C."/>
            <person name="Lluch J."/>
            <person name="Castinel A."/>
            <person name="Donnadieu C."/>
            <person name="Desvignes T."/>
            <person name="Floi Bucao C."/>
            <person name="Jouanno E."/>
            <person name="Wen M."/>
            <person name="Mejri S."/>
            <person name="Dirks R."/>
            <person name="Jansen H."/>
            <person name="Henkel C."/>
            <person name="Chen W.J."/>
            <person name="Zahm M."/>
            <person name="Cabau C."/>
            <person name="Klopp C."/>
            <person name="Thompson A.W."/>
            <person name="Robinson-Rechavi M."/>
            <person name="Braasch I."/>
            <person name="Lecointre G."/>
            <person name="Bobe J."/>
            <person name="Postlethwait J.H."/>
            <person name="Berthelot C."/>
            <person name="Roest Crollius H."/>
            <person name="Guiguen Y."/>
        </authorList>
    </citation>
    <scope>NUCLEOTIDE SEQUENCE</scope>
    <source>
        <strain evidence="3">NC1722</strain>
    </source>
</reference>
<dbReference type="InterPro" id="IPR036116">
    <property type="entry name" value="FN3_sf"/>
</dbReference>
<dbReference type="PANTHER" id="PTHR46708:SF2">
    <property type="entry name" value="FIBRONECTIN TYPE-III DOMAIN-CONTAINING PROTEIN"/>
    <property type="match status" value="1"/>
</dbReference>
<evidence type="ECO:0000256" key="1">
    <source>
        <dbReference type="ARBA" id="ARBA00022737"/>
    </source>
</evidence>
<protein>
    <recommendedName>
        <fullName evidence="2">Fibronectin type-III domain-containing protein</fullName>
    </recommendedName>
</protein>
<dbReference type="SUPFAM" id="SSF53300">
    <property type="entry name" value="vWA-like"/>
    <property type="match status" value="1"/>
</dbReference>